<evidence type="ECO:0000256" key="1">
    <source>
        <dbReference type="SAM" id="Phobius"/>
    </source>
</evidence>
<keyword evidence="1" id="KW-1133">Transmembrane helix</keyword>
<keyword evidence="1" id="KW-0472">Membrane</keyword>
<feature type="domain" description="DUF6534" evidence="2">
    <location>
        <begin position="211"/>
        <end position="297"/>
    </location>
</feature>
<feature type="transmembrane region" description="Helical" evidence="1">
    <location>
        <begin position="59"/>
        <end position="81"/>
    </location>
</feature>
<sequence length="368" mass="40442">MKSFSLFTAVSDNKREGMLPIPVDASSSLAKNPFPFFTMPATLQSPGEHVPLDDTMGSMLIGVIVSAILFGISVVQTLYYYSQYPKDVWYLKSLVAATIFFDSVHMLFITHTIYHYLITGYYDQTVLTRIVWSVIVEAIPTGVTGSLVQCFYTVRVWRLSRKSVLLTGTILFLIIADSICGTVWVVLALLRHTYTDLLHISPLTISINGISAAADVLISASLCIILQRSKTGFRTSDTMITKLIFFFVNTGLLTSLCAVGALLSLAISSHTLIYASWYFCIGRLYANSLLASLNGRNTIRGQTEDIDHMLLSIPNAVLSPSSNSGSNGPRPDISIRIETSTHKDAEADFKQDDDSFVNTLANPSKSSF</sequence>
<protein>
    <recommendedName>
        <fullName evidence="2">DUF6534 domain-containing protein</fullName>
    </recommendedName>
</protein>
<keyword evidence="1" id="KW-0812">Transmembrane</keyword>
<feature type="transmembrane region" description="Helical" evidence="1">
    <location>
        <begin position="164"/>
        <end position="187"/>
    </location>
</feature>
<organism evidence="3 4">
    <name type="scientific">Armillaria novae-zelandiae</name>
    <dbReference type="NCBI Taxonomy" id="153914"/>
    <lineage>
        <taxon>Eukaryota</taxon>
        <taxon>Fungi</taxon>
        <taxon>Dikarya</taxon>
        <taxon>Basidiomycota</taxon>
        <taxon>Agaricomycotina</taxon>
        <taxon>Agaricomycetes</taxon>
        <taxon>Agaricomycetidae</taxon>
        <taxon>Agaricales</taxon>
        <taxon>Marasmiineae</taxon>
        <taxon>Physalacriaceae</taxon>
        <taxon>Armillaria</taxon>
    </lineage>
</organism>
<dbReference type="Proteomes" id="UP001175227">
    <property type="component" value="Unassembled WGS sequence"/>
</dbReference>
<reference evidence="3" key="1">
    <citation type="submission" date="2023-06" db="EMBL/GenBank/DDBJ databases">
        <authorList>
            <consortium name="Lawrence Berkeley National Laboratory"/>
            <person name="Ahrendt S."/>
            <person name="Sahu N."/>
            <person name="Indic B."/>
            <person name="Wong-Bajracharya J."/>
            <person name="Merenyi Z."/>
            <person name="Ke H.-M."/>
            <person name="Monk M."/>
            <person name="Kocsube S."/>
            <person name="Drula E."/>
            <person name="Lipzen A."/>
            <person name="Balint B."/>
            <person name="Henrissat B."/>
            <person name="Andreopoulos B."/>
            <person name="Martin F.M."/>
            <person name="Harder C.B."/>
            <person name="Rigling D."/>
            <person name="Ford K.L."/>
            <person name="Foster G.D."/>
            <person name="Pangilinan J."/>
            <person name="Papanicolaou A."/>
            <person name="Barry K."/>
            <person name="LaButti K."/>
            <person name="Viragh M."/>
            <person name="Koriabine M."/>
            <person name="Yan M."/>
            <person name="Riley R."/>
            <person name="Champramary S."/>
            <person name="Plett K.L."/>
            <person name="Tsai I.J."/>
            <person name="Slot J."/>
            <person name="Sipos G."/>
            <person name="Plett J."/>
            <person name="Nagy L.G."/>
            <person name="Grigoriev I.V."/>
        </authorList>
    </citation>
    <scope>NUCLEOTIDE SEQUENCE</scope>
    <source>
        <strain evidence="3">ICMP 16352</strain>
    </source>
</reference>
<feature type="transmembrane region" description="Helical" evidence="1">
    <location>
        <begin position="246"/>
        <end position="267"/>
    </location>
</feature>
<proteinExistence type="predicted"/>
<accession>A0AA39P646</accession>
<dbReference type="PANTHER" id="PTHR40465">
    <property type="entry name" value="CHROMOSOME 1, WHOLE GENOME SHOTGUN SEQUENCE"/>
    <property type="match status" value="1"/>
</dbReference>
<dbReference type="Pfam" id="PF20152">
    <property type="entry name" value="DUF6534"/>
    <property type="match status" value="1"/>
</dbReference>
<feature type="transmembrane region" description="Helical" evidence="1">
    <location>
        <begin position="130"/>
        <end position="152"/>
    </location>
</feature>
<gene>
    <name evidence="3" type="ORF">IW261DRAFT_269553</name>
</gene>
<evidence type="ECO:0000259" key="2">
    <source>
        <dbReference type="Pfam" id="PF20152"/>
    </source>
</evidence>
<dbReference type="AlphaFoldDB" id="A0AA39P646"/>
<feature type="transmembrane region" description="Helical" evidence="1">
    <location>
        <begin position="273"/>
        <end position="293"/>
    </location>
</feature>
<feature type="transmembrane region" description="Helical" evidence="1">
    <location>
        <begin position="93"/>
        <end position="118"/>
    </location>
</feature>
<dbReference type="PANTHER" id="PTHR40465:SF1">
    <property type="entry name" value="DUF6534 DOMAIN-CONTAINING PROTEIN"/>
    <property type="match status" value="1"/>
</dbReference>
<evidence type="ECO:0000313" key="3">
    <source>
        <dbReference type="EMBL" id="KAK0477608.1"/>
    </source>
</evidence>
<evidence type="ECO:0000313" key="4">
    <source>
        <dbReference type="Proteomes" id="UP001175227"/>
    </source>
</evidence>
<name>A0AA39P646_9AGAR</name>
<feature type="transmembrane region" description="Helical" evidence="1">
    <location>
        <begin position="207"/>
        <end position="226"/>
    </location>
</feature>
<keyword evidence="4" id="KW-1185">Reference proteome</keyword>
<dbReference type="EMBL" id="JAUEPR010000016">
    <property type="protein sequence ID" value="KAK0477608.1"/>
    <property type="molecule type" value="Genomic_DNA"/>
</dbReference>
<comment type="caution">
    <text evidence="3">The sequence shown here is derived from an EMBL/GenBank/DDBJ whole genome shotgun (WGS) entry which is preliminary data.</text>
</comment>
<dbReference type="InterPro" id="IPR045339">
    <property type="entry name" value="DUF6534"/>
</dbReference>